<dbReference type="Proteomes" id="UP000304148">
    <property type="component" value="Chromosome"/>
</dbReference>
<proteinExistence type="predicted"/>
<dbReference type="Gene3D" id="3.90.105.50">
    <property type="match status" value="1"/>
</dbReference>
<dbReference type="AlphaFoldDB" id="A0A383R9G9"/>
<reference evidence="2" key="1">
    <citation type="submission" date="2018-08" db="EMBL/GenBank/DDBJ databases">
        <authorList>
            <person name="Chevrot R."/>
        </authorList>
    </citation>
    <scope>NUCLEOTIDE SEQUENCE [LARGE SCALE GENOMIC DNA]</scope>
</reference>
<protein>
    <submittedName>
        <fullName evidence="1">DNA binding domain-containing protein, excisionase family</fullName>
    </submittedName>
</protein>
<sequence>MKQLNLSAIICSFLVGLSLVVSSVIISQSSDREVMKYGSRHKPLLTIEEAAEYLHIPESKVRAIISSEELMLRNGVDTSRLLFPIVRIGTDNFISTDGLQEWLKEPIKHRLQY</sequence>
<dbReference type="EMBL" id="LS992241">
    <property type="protein sequence ID" value="SYX83174.1"/>
    <property type="molecule type" value="Genomic_DNA"/>
</dbReference>
<dbReference type="RefSeq" id="WP_138185284.1">
    <property type="nucleotide sequence ID" value="NZ_LS992241.1"/>
</dbReference>
<accession>A0A383R9G9</accession>
<evidence type="ECO:0000313" key="2">
    <source>
        <dbReference type="Proteomes" id="UP000304148"/>
    </source>
</evidence>
<gene>
    <name evidence="1" type="ORF">PBLR_11596</name>
</gene>
<name>A0A383R9G9_PAEAL</name>
<organism evidence="1 2">
    <name type="scientific">Paenibacillus alvei</name>
    <name type="common">Bacillus alvei</name>
    <dbReference type="NCBI Taxonomy" id="44250"/>
    <lineage>
        <taxon>Bacteria</taxon>
        <taxon>Bacillati</taxon>
        <taxon>Bacillota</taxon>
        <taxon>Bacilli</taxon>
        <taxon>Bacillales</taxon>
        <taxon>Paenibacillaceae</taxon>
        <taxon>Paenibacillus</taxon>
    </lineage>
</organism>
<dbReference type="InterPro" id="IPR038148">
    <property type="entry name" value="Tn1545/Tn916_Xis"/>
</dbReference>
<evidence type="ECO:0000313" key="1">
    <source>
        <dbReference type="EMBL" id="SYX83174.1"/>
    </source>
</evidence>